<dbReference type="PANTHER" id="PTHR30388">
    <property type="entry name" value="ALDEHYDE OXIDOREDUCTASE MOLYBDENUM COFACTOR ASSEMBLY PROTEIN"/>
    <property type="match status" value="1"/>
</dbReference>
<reference evidence="3 4" key="1">
    <citation type="submission" date="2023-07" db="EMBL/GenBank/DDBJ databases">
        <title>Genomic Encyclopedia of Type Strains, Phase IV (KMG-IV): sequencing the most valuable type-strain genomes for metagenomic binning, comparative biology and taxonomic classification.</title>
        <authorList>
            <person name="Goeker M."/>
        </authorList>
    </citation>
    <scope>NUCLEOTIDE SEQUENCE [LARGE SCALE GENOMIC DNA]</scope>
    <source>
        <strain evidence="3 4">DSM 9768</strain>
    </source>
</reference>
<dbReference type="Pfam" id="PF02625">
    <property type="entry name" value="XdhC_CoxI"/>
    <property type="match status" value="1"/>
</dbReference>
<dbReference type="InterPro" id="IPR003777">
    <property type="entry name" value="XdhC_CoxI"/>
</dbReference>
<gene>
    <name evidence="3" type="ORF">J2S74_000757</name>
</gene>
<protein>
    <submittedName>
        <fullName evidence="3">Xanthine/CO dehydrogenase XdhC/CoxF family maturation factor</fullName>
    </submittedName>
</protein>
<dbReference type="Proteomes" id="UP001230005">
    <property type="component" value="Unassembled WGS sequence"/>
</dbReference>
<dbReference type="InterPro" id="IPR052698">
    <property type="entry name" value="MoCofactor_Util/Proc"/>
</dbReference>
<evidence type="ECO:0000259" key="2">
    <source>
        <dbReference type="Pfam" id="PF13478"/>
    </source>
</evidence>
<keyword evidence="4" id="KW-1185">Reference proteome</keyword>
<evidence type="ECO:0000259" key="1">
    <source>
        <dbReference type="Pfam" id="PF02625"/>
    </source>
</evidence>
<dbReference type="EMBL" id="JAUSUG010000002">
    <property type="protein sequence ID" value="MDQ0253385.1"/>
    <property type="molecule type" value="Genomic_DNA"/>
</dbReference>
<comment type="caution">
    <text evidence="3">The sequence shown here is derived from an EMBL/GenBank/DDBJ whole genome shotgun (WGS) entry which is preliminary data.</text>
</comment>
<feature type="domain" description="XdhC Rossmann" evidence="2">
    <location>
        <begin position="199"/>
        <end position="344"/>
    </location>
</feature>
<evidence type="ECO:0000313" key="3">
    <source>
        <dbReference type="EMBL" id="MDQ0253385.1"/>
    </source>
</evidence>
<feature type="domain" description="XdhC- CoxI" evidence="1">
    <location>
        <begin position="3"/>
        <end position="66"/>
    </location>
</feature>
<proteinExistence type="predicted"/>
<evidence type="ECO:0000313" key="4">
    <source>
        <dbReference type="Proteomes" id="UP001230005"/>
    </source>
</evidence>
<dbReference type="RefSeq" id="WP_307321959.1">
    <property type="nucleotide sequence ID" value="NZ_JAUSUG010000002.1"/>
</dbReference>
<accession>A0ABT9ZR05</accession>
<dbReference type="PANTHER" id="PTHR30388:SF6">
    <property type="entry name" value="XANTHINE DEHYDROGENASE SUBUNIT A-RELATED"/>
    <property type="match status" value="1"/>
</dbReference>
<dbReference type="Pfam" id="PF13478">
    <property type="entry name" value="XdhC_C"/>
    <property type="match status" value="1"/>
</dbReference>
<dbReference type="InterPro" id="IPR027051">
    <property type="entry name" value="XdhC_Rossmann_dom"/>
</dbReference>
<dbReference type="Gene3D" id="3.40.50.720">
    <property type="entry name" value="NAD(P)-binding Rossmann-like Domain"/>
    <property type="match status" value="1"/>
</dbReference>
<name>A0ABT9ZR05_9BACI</name>
<organism evidence="3 4">
    <name type="scientific">Evansella vedderi</name>
    <dbReference type="NCBI Taxonomy" id="38282"/>
    <lineage>
        <taxon>Bacteria</taxon>
        <taxon>Bacillati</taxon>
        <taxon>Bacillota</taxon>
        <taxon>Bacilli</taxon>
        <taxon>Bacillales</taxon>
        <taxon>Bacillaceae</taxon>
        <taxon>Evansella</taxon>
    </lineage>
</organism>
<sequence>MKNRKKAVIATIINKEGSTYRQVGAKSIFHESGKVIGVLSGGCVEEDLFEYCKDVMETGQSKTIYYNFQEEDPLLDLNVGCHGAMTIFLQLFDPINSFQECQQLLNNLSKLLVGCKPINLVTIVDSEDEKQIPIGTCFEPNADYYYFNEFKILKSLHEQPLSIMHSPESNTILETFATNGWINIKVNCYIEKLEPIPRLIVFGAGPDVIPVVKGAKLLDWHVTVVDHRPGYANKDIFPDADKIFLIEPGKPVEDIHVSENACTVIMSHHFQQDMLYLKYLLKQHPFYIGLLGARHRSERLIHELQSQEGIFINANLEEKLHYPVGINIGAESPGEIAMSILSEMMLKRNQKNGKPLKNTVGPIHCESKNTNKILLGVNTEE</sequence>